<dbReference type="OrthoDB" id="9342495at2"/>
<reference evidence="4" key="1">
    <citation type="submission" date="2017-03" db="EMBL/GenBank/DDBJ databases">
        <authorList>
            <person name="Monnet C."/>
        </authorList>
    </citation>
    <scope>NUCLEOTIDE SEQUENCE [LARGE SCALE GENOMIC DNA]</scope>
    <source>
        <strain evidence="4">SJ5-8</strain>
    </source>
</reference>
<feature type="transmembrane region" description="Helical" evidence="2">
    <location>
        <begin position="163"/>
        <end position="181"/>
    </location>
</feature>
<dbReference type="Proteomes" id="UP000234462">
    <property type="component" value="Unassembled WGS sequence"/>
</dbReference>
<feature type="transmembrane region" description="Helical" evidence="2">
    <location>
        <begin position="43"/>
        <end position="63"/>
    </location>
</feature>
<sequence>MRNEQNTAVEDQSAPATTSTGSGGHGLSLRTITAPFSRFVERWMPAPLIFAVALTVIVAIMALTMTPATPVDVLSGWGTGLSDLLAFTTQMCLILLLGHALANTAPVRRALVSMGALPRTAYQAYAWVTLVACAASMLTWGLALVVGGLLAREVAVQMRKRSVQVHFPLLVACAYTSMSVWSMGYSSSPPLAAATPDTFIIDTLGATIPVSETLGAWWNLVGIVVVVPALVLIMPTLRPRSGDSIVQLPKDLAGGDGVETVESHIDAEDTSPAARMDSSRIVPLILGSGVAAYIIWYFSTNGFALTLDIVNWTFLAALLLLSRSTYEVGRLVKNAASTVGDILLQFPLYAGIMGIMVSTGLGTLIANFFVDISNPVTFGPIAFVAAALLNIAIPSAGGQFAVQGPVMLEAAQAIGVDPAVVTMAIGYGDSITNMIQPLFALPLLAIANSRLRDIVGYTSASMLVSGTVLLGVTFVASLL</sequence>
<feature type="transmembrane region" description="Helical" evidence="2">
    <location>
        <begin position="281"/>
        <end position="298"/>
    </location>
</feature>
<keyword evidence="2" id="KW-1133">Transmembrane helix</keyword>
<dbReference type="AlphaFoldDB" id="A0A2H1L6B7"/>
<name>A0A2H1L6B7_9MICO</name>
<dbReference type="PANTHER" id="PTHR41983">
    <property type="entry name" value="SHORT-CHAIN FATTY ACID TRANSPORTER-RELATED"/>
    <property type="match status" value="1"/>
</dbReference>
<accession>A0A2H1L6B7</accession>
<keyword evidence="2" id="KW-0472">Membrane</keyword>
<feature type="transmembrane region" description="Helical" evidence="2">
    <location>
        <begin position="454"/>
        <end position="476"/>
    </location>
</feature>
<feature type="transmembrane region" description="Helical" evidence="2">
    <location>
        <begin position="216"/>
        <end position="237"/>
    </location>
</feature>
<evidence type="ECO:0000313" key="3">
    <source>
        <dbReference type="EMBL" id="SMY12305.1"/>
    </source>
</evidence>
<dbReference type="EMBL" id="FXZM01000008">
    <property type="protein sequence ID" value="SMY12305.1"/>
    <property type="molecule type" value="Genomic_DNA"/>
</dbReference>
<organism evidence="3 4">
    <name type="scientific">Brevibacterium jeotgali</name>
    <dbReference type="NCBI Taxonomy" id="1262550"/>
    <lineage>
        <taxon>Bacteria</taxon>
        <taxon>Bacillati</taxon>
        <taxon>Actinomycetota</taxon>
        <taxon>Actinomycetes</taxon>
        <taxon>Micrococcales</taxon>
        <taxon>Brevibacteriaceae</taxon>
        <taxon>Brevibacterium</taxon>
    </lineage>
</organism>
<dbReference type="PANTHER" id="PTHR41983:SF2">
    <property type="entry name" value="SHORT-CHAIN FATTY ACID TRANSPORTER-RELATED"/>
    <property type="match status" value="1"/>
</dbReference>
<gene>
    <name evidence="3" type="ORF">BJEO58_01899</name>
</gene>
<keyword evidence="4" id="KW-1185">Reference proteome</keyword>
<feature type="compositionally biased region" description="Polar residues" evidence="1">
    <location>
        <begin position="1"/>
        <end position="10"/>
    </location>
</feature>
<dbReference type="Pfam" id="PF02667">
    <property type="entry name" value="SCFA_trans"/>
    <property type="match status" value="1"/>
</dbReference>
<dbReference type="InterPro" id="IPR006160">
    <property type="entry name" value="SCFA_transpt_AtoE"/>
</dbReference>
<dbReference type="GO" id="GO:0005886">
    <property type="term" value="C:plasma membrane"/>
    <property type="evidence" value="ECO:0007669"/>
    <property type="project" value="TreeGrafter"/>
</dbReference>
<proteinExistence type="predicted"/>
<dbReference type="RefSeq" id="WP_101589241.1">
    <property type="nucleotide sequence ID" value="NZ_FXZM01000008.1"/>
</dbReference>
<feature type="transmembrane region" description="Helical" evidence="2">
    <location>
        <begin position="342"/>
        <end position="370"/>
    </location>
</feature>
<feature type="transmembrane region" description="Helical" evidence="2">
    <location>
        <begin position="376"/>
        <end position="393"/>
    </location>
</feature>
<evidence type="ECO:0000256" key="2">
    <source>
        <dbReference type="SAM" id="Phobius"/>
    </source>
</evidence>
<feature type="region of interest" description="Disordered" evidence="1">
    <location>
        <begin position="1"/>
        <end position="25"/>
    </location>
</feature>
<protein>
    <submittedName>
        <fullName evidence="3">Short-chain fatty acids transporter</fullName>
    </submittedName>
</protein>
<keyword evidence="2" id="KW-0812">Transmembrane</keyword>
<evidence type="ECO:0000313" key="4">
    <source>
        <dbReference type="Proteomes" id="UP000234462"/>
    </source>
</evidence>
<evidence type="ECO:0000256" key="1">
    <source>
        <dbReference type="SAM" id="MobiDB-lite"/>
    </source>
</evidence>
<feature type="transmembrane region" description="Helical" evidence="2">
    <location>
        <begin position="125"/>
        <end position="151"/>
    </location>
</feature>